<dbReference type="InterPro" id="IPR036291">
    <property type="entry name" value="NAD(P)-bd_dom_sf"/>
</dbReference>
<gene>
    <name evidence="3" type="ORF">CIK83_13920</name>
</gene>
<organism evidence="3 4">
    <name type="scientific">Vibrio casei</name>
    <dbReference type="NCBI Taxonomy" id="673372"/>
    <lineage>
        <taxon>Bacteria</taxon>
        <taxon>Pseudomonadati</taxon>
        <taxon>Pseudomonadota</taxon>
        <taxon>Gammaproteobacteria</taxon>
        <taxon>Vibrionales</taxon>
        <taxon>Vibrionaceae</taxon>
        <taxon>Vibrio</taxon>
    </lineage>
</organism>
<dbReference type="EMBL" id="QPGL01000002">
    <property type="protein sequence ID" value="RCS70519.1"/>
    <property type="molecule type" value="Genomic_DNA"/>
</dbReference>
<dbReference type="OrthoDB" id="9781031at2"/>
<name>A0A368LID7_9VIBR</name>
<feature type="domain" description="YceM-like C-terminal" evidence="2">
    <location>
        <begin position="142"/>
        <end position="241"/>
    </location>
</feature>
<dbReference type="Gene3D" id="3.40.50.720">
    <property type="entry name" value="NAD(P)-binding Rossmann-like Domain"/>
    <property type="match status" value="1"/>
</dbReference>
<dbReference type="Pfam" id="PF01408">
    <property type="entry name" value="GFO_IDH_MocA"/>
    <property type="match status" value="1"/>
</dbReference>
<keyword evidence="4" id="KW-1185">Reference proteome</keyword>
<dbReference type="RefSeq" id="WP_086960184.1">
    <property type="nucleotide sequence ID" value="NZ_AP018681.1"/>
</dbReference>
<accession>A0A368LID7</accession>
<proteinExistence type="predicted"/>
<evidence type="ECO:0000313" key="4">
    <source>
        <dbReference type="Proteomes" id="UP000252479"/>
    </source>
</evidence>
<dbReference type="PANTHER" id="PTHR43708:SF4">
    <property type="entry name" value="OXIDOREDUCTASE YCEM-RELATED"/>
    <property type="match status" value="1"/>
</dbReference>
<reference evidence="3 4" key="1">
    <citation type="journal article" date="2017" name="Elife">
        <title>Extensive horizontal gene transfer in cheese-associated bacteria.</title>
        <authorList>
            <person name="Bonham K.S."/>
            <person name="Wolfe B.E."/>
            <person name="Dutton R.J."/>
        </authorList>
    </citation>
    <scope>NUCLEOTIDE SEQUENCE [LARGE SCALE GENOMIC DNA]</scope>
    <source>
        <strain evidence="3 4">JB196</strain>
    </source>
</reference>
<dbReference type="Proteomes" id="UP000252479">
    <property type="component" value="Unassembled WGS sequence"/>
</dbReference>
<dbReference type="AlphaFoldDB" id="A0A368LID7"/>
<evidence type="ECO:0000259" key="1">
    <source>
        <dbReference type="Pfam" id="PF01408"/>
    </source>
</evidence>
<dbReference type="Gene3D" id="3.30.360.10">
    <property type="entry name" value="Dihydrodipicolinate Reductase, domain 2"/>
    <property type="match status" value="1"/>
</dbReference>
<sequence>MKIAVIGLGGIAQKAYLPFITQLEGVEWVFCTRNTETLNLLAKKYKIRETYTDFQQLIHANVDAVMIHSATQSHLNIASFFLSQGIPTFVDKPLAANGQDCETLYDLALRKQTPLYVGFNRRHIPLFNQYLVGVQAGIPHSSLLSLRWEKHRFNQPGDIRTFIFDDFIHPLDSVNIYAKKSAQDLHITCQWDASQNQLGRLDVQWQQQDTLLHASMNRLFGSTQERISANFANQSYEFSNFTQGTLWQLDKTEKLQSKDWMPMLATKGFDSMIQEWLGVVKTGHMPQSLIERNIASHQLAEAICQYVTTQKTRKMH</sequence>
<dbReference type="GeneID" id="303190019"/>
<evidence type="ECO:0000259" key="2">
    <source>
        <dbReference type="Pfam" id="PF21378"/>
    </source>
</evidence>
<dbReference type="GO" id="GO:0000166">
    <property type="term" value="F:nucleotide binding"/>
    <property type="evidence" value="ECO:0007669"/>
    <property type="project" value="InterPro"/>
</dbReference>
<dbReference type="SUPFAM" id="SSF55347">
    <property type="entry name" value="Glyceraldehyde-3-phosphate dehydrogenase-like, C-terminal domain"/>
    <property type="match status" value="1"/>
</dbReference>
<dbReference type="InterPro" id="IPR048477">
    <property type="entry name" value="YceM-like_C"/>
</dbReference>
<dbReference type="Pfam" id="PF21378">
    <property type="entry name" value="YceM-like_C"/>
    <property type="match status" value="1"/>
</dbReference>
<evidence type="ECO:0000313" key="3">
    <source>
        <dbReference type="EMBL" id="RCS70519.1"/>
    </source>
</evidence>
<protein>
    <submittedName>
        <fullName evidence="3">Gfo/Idh/MocA family oxidoreductase</fullName>
    </submittedName>
</protein>
<dbReference type="PANTHER" id="PTHR43708">
    <property type="entry name" value="CONSERVED EXPRESSED OXIDOREDUCTASE (EUROFUNG)"/>
    <property type="match status" value="1"/>
</dbReference>
<dbReference type="InterPro" id="IPR000683">
    <property type="entry name" value="Gfo/Idh/MocA-like_OxRdtase_N"/>
</dbReference>
<comment type="caution">
    <text evidence="3">The sequence shown here is derived from an EMBL/GenBank/DDBJ whole genome shotgun (WGS) entry which is preliminary data.</text>
</comment>
<feature type="domain" description="Gfo/Idh/MocA-like oxidoreductase N-terminal" evidence="1">
    <location>
        <begin position="1"/>
        <end position="119"/>
    </location>
</feature>
<dbReference type="SUPFAM" id="SSF51735">
    <property type="entry name" value="NAD(P)-binding Rossmann-fold domains"/>
    <property type="match status" value="1"/>
</dbReference>
<dbReference type="InterPro" id="IPR051317">
    <property type="entry name" value="Gfo/Idh/MocA_oxidoreduct"/>
</dbReference>